<proteinExistence type="predicted"/>
<name>A0A4P7NCQ8_PYROR</name>
<gene>
    <name evidence="1" type="ORF">PoMZ_04694</name>
</gene>
<protein>
    <submittedName>
        <fullName evidence="1">Uncharacterized protein</fullName>
    </submittedName>
</protein>
<organism evidence="1 2">
    <name type="scientific">Pyricularia oryzae</name>
    <name type="common">Rice blast fungus</name>
    <name type="synonym">Magnaporthe oryzae</name>
    <dbReference type="NCBI Taxonomy" id="318829"/>
    <lineage>
        <taxon>Eukaryota</taxon>
        <taxon>Fungi</taxon>
        <taxon>Dikarya</taxon>
        <taxon>Ascomycota</taxon>
        <taxon>Pezizomycotina</taxon>
        <taxon>Sordariomycetes</taxon>
        <taxon>Sordariomycetidae</taxon>
        <taxon>Magnaporthales</taxon>
        <taxon>Pyriculariaceae</taxon>
        <taxon>Pyricularia</taxon>
    </lineage>
</organism>
<sequence length="287" mass="31385">MPSLGSLFTRDEEFLSAPGLYLRRGACKGCSGYSFLFVYETSAQEAEIFRLYEVDSDADTLLIVRPSSEVTKNSALELNGHKDDGLTNGLSKPHINGQNFSTELRIKNSSMHLSLASRHLSNKIRHNAAVQSGGRIHIPLEDVKPAAAIVPSLLKRVSGIAVPQSTEVVGTYGLPIRQKIITLFKPLSTVLVYCGPPNSTIDGAGFGALIEASRENEKMHENWQSNIGSVFVKPLYSSKPSKPETHSDQPQAIVIRQPQLRLAAHLRKVEREAGGLELESSLGYAMY</sequence>
<dbReference type="AlphaFoldDB" id="A0A4P7NCQ8"/>
<dbReference type="Proteomes" id="UP000294847">
    <property type="component" value="Chromosome 3"/>
</dbReference>
<evidence type="ECO:0000313" key="1">
    <source>
        <dbReference type="EMBL" id="QBZ59731.1"/>
    </source>
</evidence>
<evidence type="ECO:0000313" key="2">
    <source>
        <dbReference type="Proteomes" id="UP000294847"/>
    </source>
</evidence>
<reference evidence="1 2" key="1">
    <citation type="journal article" date="2019" name="Mol. Biol. Evol.">
        <title>Blast fungal genomes show frequent chromosomal changes, gene gains and losses, and effector gene turnover.</title>
        <authorList>
            <person name="Gomez Luciano L.B."/>
            <person name="Jason Tsai I."/>
            <person name="Chuma I."/>
            <person name="Tosa Y."/>
            <person name="Chen Y.H."/>
            <person name="Li J.Y."/>
            <person name="Li M.Y."/>
            <person name="Jade Lu M.Y."/>
            <person name="Nakayashiki H."/>
            <person name="Li W.H."/>
        </authorList>
    </citation>
    <scope>NUCLEOTIDE SEQUENCE [LARGE SCALE GENOMIC DNA]</scope>
    <source>
        <strain evidence="1">MZ5-1-6</strain>
    </source>
</reference>
<dbReference type="EMBL" id="CP034206">
    <property type="protein sequence ID" value="QBZ59731.1"/>
    <property type="molecule type" value="Genomic_DNA"/>
</dbReference>
<accession>A0A4P7NCQ8</accession>